<dbReference type="InterPro" id="IPR004302">
    <property type="entry name" value="Cellulose/chitin-bd_N"/>
</dbReference>
<dbReference type="PROSITE" id="PS50853">
    <property type="entry name" value="FN3"/>
    <property type="match status" value="2"/>
</dbReference>
<proteinExistence type="predicted"/>
<dbReference type="SUPFAM" id="SSF51055">
    <property type="entry name" value="Carbohydrate binding domain"/>
    <property type="match status" value="1"/>
</dbReference>
<keyword evidence="2" id="KW-0378">Hydrolase</keyword>
<sequence>MKSFAKIGTCTALVGAIVLGGAVAANAHGYVGNDKNTGAGISDVQSRASMKGNTDIGNIQWEPQSLEAPKGFTLDPATGGPADGKLGSVGRADAVNLDQQSPERWKKNEVKVGQELTIAWHYTAPHQTTDWRYYITKNGWDQNKPLTRADLQPLAEYKQAMGPATNTPSHKVTLPADHTGNHVIYAVWDVADTSNAFYNMVDLHIDGQAGPEQPVEAPADLSGLLAGEVTHNSAKLSWNVAQGADRYDIERSTNGGDFSKVGSVKEATYTDVDLAASTEYTYRVTAVNNGGASAPATTTVVTKDAPVDAAPTAPGHVHSMGTTSDSVDLMWTASTSAAGIDRYEIHRAFQGGVFTKVAETSKTRYLDTALKASTAYEYKVVAIDKNGQFSDASKIFTVTTNAEETGPVDPSVQAWDSTAYYTKGDRVSHNGHIYEAVQSHQGHGDPNWIDALSLWKKIG</sequence>
<keyword evidence="4" id="KW-0624">Polysaccharide degradation</keyword>
<keyword evidence="8" id="KW-1185">Reference proteome</keyword>
<dbReference type="GO" id="GO:0004497">
    <property type="term" value="F:monooxygenase activity"/>
    <property type="evidence" value="ECO:0007669"/>
    <property type="project" value="UniProtKB-KW"/>
</dbReference>
<dbReference type="PANTHER" id="PTHR34823">
    <property type="entry name" value="GLCNAC-BINDING PROTEIN A"/>
    <property type="match status" value="1"/>
</dbReference>
<feature type="domain" description="Fibronectin type-III" evidence="6">
    <location>
        <begin position="313"/>
        <end position="403"/>
    </location>
</feature>
<dbReference type="InterPro" id="IPR051024">
    <property type="entry name" value="GlcNAc_Chitin_IntDeg"/>
</dbReference>
<evidence type="ECO:0000256" key="4">
    <source>
        <dbReference type="ARBA" id="ARBA00023326"/>
    </source>
</evidence>
<evidence type="ECO:0000256" key="5">
    <source>
        <dbReference type="SAM" id="SignalP"/>
    </source>
</evidence>
<evidence type="ECO:0000256" key="2">
    <source>
        <dbReference type="ARBA" id="ARBA00022801"/>
    </source>
</evidence>
<dbReference type="CDD" id="cd00063">
    <property type="entry name" value="FN3"/>
    <property type="match status" value="2"/>
</dbReference>
<dbReference type="EMBL" id="CP082781">
    <property type="protein sequence ID" value="UGS25648.1"/>
    <property type="molecule type" value="Genomic_DNA"/>
</dbReference>
<keyword evidence="1 5" id="KW-0732">Signal</keyword>
<reference evidence="7 8" key="1">
    <citation type="submission" date="2023-01" db="EMBL/GenBank/DDBJ databases">
        <title>Characterization of estradiol degrading bacteria Microbacterium sp. MZT7 and reveal degrading genes through genome analysis.</title>
        <authorList>
            <person name="Hao P."/>
            <person name="Gao Y."/>
        </authorList>
    </citation>
    <scope>NUCLEOTIDE SEQUENCE [LARGE SCALE GENOMIC DNA]</scope>
    <source>
        <strain evidence="7 8">MZT7</strain>
    </source>
</reference>
<accession>A0ABY3RNV3</accession>
<evidence type="ECO:0000313" key="7">
    <source>
        <dbReference type="EMBL" id="UGS25648.1"/>
    </source>
</evidence>
<dbReference type="Pfam" id="PF03067">
    <property type="entry name" value="LPMO_10"/>
    <property type="match status" value="1"/>
</dbReference>
<dbReference type="SUPFAM" id="SSF81296">
    <property type="entry name" value="E set domains"/>
    <property type="match status" value="1"/>
</dbReference>
<organism evidence="7 8">
    <name type="scientific">Microbacterium resistens</name>
    <dbReference type="NCBI Taxonomy" id="156977"/>
    <lineage>
        <taxon>Bacteria</taxon>
        <taxon>Bacillati</taxon>
        <taxon>Actinomycetota</taxon>
        <taxon>Actinomycetes</taxon>
        <taxon>Micrococcales</taxon>
        <taxon>Microbacteriaceae</taxon>
        <taxon>Microbacterium</taxon>
    </lineage>
</organism>
<protein>
    <submittedName>
        <fullName evidence="7">Lytic polysaccharide monooxygenase</fullName>
    </submittedName>
</protein>
<dbReference type="Gene3D" id="2.70.50.50">
    <property type="entry name" value="chitin-binding protein cbp21"/>
    <property type="match status" value="1"/>
</dbReference>
<keyword evidence="3" id="KW-0326">Glycosidase</keyword>
<dbReference type="Proteomes" id="UP001199642">
    <property type="component" value="Chromosome"/>
</dbReference>
<dbReference type="Pfam" id="PF00041">
    <property type="entry name" value="fn3"/>
    <property type="match status" value="2"/>
</dbReference>
<gene>
    <name evidence="7" type="ORF">K8F61_13330</name>
</gene>
<keyword evidence="7" id="KW-0503">Monooxygenase</keyword>
<dbReference type="Pfam" id="PF02839">
    <property type="entry name" value="CBM_5_12"/>
    <property type="match status" value="1"/>
</dbReference>
<dbReference type="InterPro" id="IPR003610">
    <property type="entry name" value="CBM5/12"/>
</dbReference>
<dbReference type="PANTHER" id="PTHR34823:SF1">
    <property type="entry name" value="CHITIN-BINDING TYPE-4 DOMAIN-CONTAINING PROTEIN"/>
    <property type="match status" value="1"/>
</dbReference>
<evidence type="ECO:0000313" key="8">
    <source>
        <dbReference type="Proteomes" id="UP001199642"/>
    </source>
</evidence>
<keyword evidence="7" id="KW-0560">Oxidoreductase</keyword>
<feature type="chain" id="PRO_5045228086" evidence="5">
    <location>
        <begin position="28"/>
        <end position="459"/>
    </location>
</feature>
<dbReference type="SMART" id="SM00060">
    <property type="entry name" value="FN3"/>
    <property type="match status" value="2"/>
</dbReference>
<dbReference type="Gene3D" id="2.60.40.10">
    <property type="entry name" value="Immunoglobulins"/>
    <property type="match status" value="2"/>
</dbReference>
<dbReference type="InterPro" id="IPR014756">
    <property type="entry name" value="Ig_E-set"/>
</dbReference>
<dbReference type="InterPro" id="IPR036116">
    <property type="entry name" value="FN3_sf"/>
</dbReference>
<dbReference type="CDD" id="cd21177">
    <property type="entry name" value="LPMO_AA10"/>
    <property type="match status" value="1"/>
</dbReference>
<evidence type="ECO:0000259" key="6">
    <source>
        <dbReference type="PROSITE" id="PS50853"/>
    </source>
</evidence>
<feature type="signal peptide" evidence="5">
    <location>
        <begin position="1"/>
        <end position="27"/>
    </location>
</feature>
<keyword evidence="4" id="KW-0119">Carbohydrate metabolism</keyword>
<name>A0ABY3RNV3_9MICO</name>
<dbReference type="CDD" id="cd12215">
    <property type="entry name" value="ChiC_BD"/>
    <property type="match status" value="1"/>
</dbReference>
<dbReference type="Gene3D" id="2.10.10.20">
    <property type="entry name" value="Carbohydrate-binding module superfamily 5/12"/>
    <property type="match status" value="1"/>
</dbReference>
<dbReference type="InterPro" id="IPR003961">
    <property type="entry name" value="FN3_dom"/>
</dbReference>
<evidence type="ECO:0000256" key="1">
    <source>
        <dbReference type="ARBA" id="ARBA00022729"/>
    </source>
</evidence>
<dbReference type="SUPFAM" id="SSF49265">
    <property type="entry name" value="Fibronectin type III"/>
    <property type="match status" value="1"/>
</dbReference>
<dbReference type="RefSeq" id="WP_231819471.1">
    <property type="nucleotide sequence ID" value="NZ_CP082781.1"/>
</dbReference>
<dbReference type="InterPro" id="IPR036573">
    <property type="entry name" value="CBM_sf_5/12"/>
</dbReference>
<dbReference type="SMART" id="SM00495">
    <property type="entry name" value="ChtBD3"/>
    <property type="match status" value="1"/>
</dbReference>
<dbReference type="InterPro" id="IPR013783">
    <property type="entry name" value="Ig-like_fold"/>
</dbReference>
<feature type="domain" description="Fibronectin type-III" evidence="6">
    <location>
        <begin position="217"/>
        <end position="308"/>
    </location>
</feature>
<evidence type="ECO:0000256" key="3">
    <source>
        <dbReference type="ARBA" id="ARBA00023295"/>
    </source>
</evidence>